<dbReference type="KEGG" id="dau:Daud_0610"/>
<feature type="binding site" evidence="2">
    <location>
        <position position="43"/>
    </location>
    <ligand>
        <name>substrate</name>
    </ligand>
</feature>
<feature type="binding site" evidence="2">
    <location>
        <position position="81"/>
    </location>
    <ligand>
        <name>substrate</name>
    </ligand>
</feature>
<feature type="active site" evidence="2">
    <location>
        <position position="30"/>
    </location>
</feature>
<dbReference type="HOGENOM" id="CLU_038505_1_1_9"/>
<dbReference type="NCBIfam" id="TIGR00055">
    <property type="entry name" value="uppS"/>
    <property type="match status" value="1"/>
</dbReference>
<dbReference type="InterPro" id="IPR036424">
    <property type="entry name" value="UPP_synth-like_sf"/>
</dbReference>
<dbReference type="PROSITE" id="PS01066">
    <property type="entry name" value="UPP_SYNTHASE"/>
    <property type="match status" value="1"/>
</dbReference>
<dbReference type="EC" id="2.5.1.-" evidence="2"/>
<reference evidence="4" key="1">
    <citation type="submission" date="2007-10" db="EMBL/GenBank/DDBJ databases">
        <title>Complete sequence of chromosome of Desulforudis audaxviator MP104C.</title>
        <authorList>
            <person name="Copeland A."/>
            <person name="Lucas S."/>
            <person name="Lapidus A."/>
            <person name="Barry K."/>
            <person name="Glavina del Rio T."/>
            <person name="Dalin E."/>
            <person name="Tice H."/>
            <person name="Bruce D."/>
            <person name="Pitluck S."/>
            <person name="Lowry S.R."/>
            <person name="Larimer F."/>
            <person name="Land M.L."/>
            <person name="Hauser L."/>
            <person name="Kyrpides N."/>
            <person name="Ivanova N.N."/>
            <person name="Richardson P."/>
        </authorList>
    </citation>
    <scope>NUCLEOTIDE SEQUENCE [LARGE SCALE GENOMIC DNA]</scope>
    <source>
        <strain evidence="4">MP104C</strain>
    </source>
</reference>
<feature type="binding site" evidence="2">
    <location>
        <position position="35"/>
    </location>
    <ligand>
        <name>substrate</name>
    </ligand>
</feature>
<dbReference type="OrthoDB" id="4191603at2"/>
<feature type="binding site" evidence="2">
    <location>
        <begin position="204"/>
        <end position="206"/>
    </location>
    <ligand>
        <name>substrate</name>
    </ligand>
</feature>
<comment type="similarity">
    <text evidence="2">Belongs to the UPP synthase family.</text>
</comment>
<dbReference type="HAMAP" id="MF_01139">
    <property type="entry name" value="ISPT"/>
    <property type="match status" value="1"/>
</dbReference>
<comment type="subunit">
    <text evidence="2">Homodimer.</text>
</comment>
<keyword evidence="4" id="KW-1185">Reference proteome</keyword>
<feature type="binding site" evidence="2">
    <location>
        <begin position="75"/>
        <end position="77"/>
    </location>
    <ligand>
        <name>substrate</name>
    </ligand>
</feature>
<keyword evidence="2" id="KW-0460">Magnesium</keyword>
<gene>
    <name evidence="3" type="ordered locus">Daud_0610</name>
</gene>
<dbReference type="FunFam" id="3.40.1180.10:FF:000001">
    <property type="entry name" value="(2E,6E)-farnesyl-diphosphate-specific ditrans,polycis-undecaprenyl-diphosphate synthase"/>
    <property type="match status" value="1"/>
</dbReference>
<organism evidence="3 4">
    <name type="scientific">Desulforudis audaxviator (strain MP104C)</name>
    <dbReference type="NCBI Taxonomy" id="477974"/>
    <lineage>
        <taxon>Bacteria</taxon>
        <taxon>Bacillati</taxon>
        <taxon>Bacillota</taxon>
        <taxon>Clostridia</taxon>
        <taxon>Thermoanaerobacterales</taxon>
        <taxon>Candidatus Desulforudaceae</taxon>
        <taxon>Candidatus Desulforudis</taxon>
    </lineage>
</organism>
<feature type="binding site" evidence="2">
    <location>
        <position position="217"/>
    </location>
    <ligand>
        <name>Mg(2+)</name>
        <dbReference type="ChEBI" id="CHEBI:18420"/>
    </ligand>
</feature>
<dbReference type="InterPro" id="IPR001441">
    <property type="entry name" value="UPP_synth-like"/>
</dbReference>
<feature type="binding site" evidence="2">
    <location>
        <begin position="31"/>
        <end position="34"/>
    </location>
    <ligand>
        <name>substrate</name>
    </ligand>
</feature>
<proteinExistence type="inferred from homology"/>
<feature type="binding site" evidence="2">
    <location>
        <position position="79"/>
    </location>
    <ligand>
        <name>substrate</name>
    </ligand>
</feature>
<dbReference type="AlphaFoldDB" id="B1I2K4"/>
<feature type="binding site" evidence="2">
    <location>
        <position position="30"/>
    </location>
    <ligand>
        <name>Mg(2+)</name>
        <dbReference type="ChEBI" id="CHEBI:18420"/>
    </ligand>
</feature>
<keyword evidence="2" id="KW-0479">Metal-binding</keyword>
<dbReference type="CDD" id="cd00475">
    <property type="entry name" value="Cis_IPPS"/>
    <property type="match status" value="1"/>
</dbReference>
<dbReference type="RefSeq" id="WP_012301732.1">
    <property type="nucleotide sequence ID" value="NC_010424.1"/>
</dbReference>
<feature type="active site" description="Proton acceptor" evidence="2">
    <location>
        <position position="78"/>
    </location>
</feature>
<dbReference type="GO" id="GO:0000287">
    <property type="term" value="F:magnesium ion binding"/>
    <property type="evidence" value="ECO:0007669"/>
    <property type="project" value="UniProtKB-UniRule"/>
</dbReference>
<dbReference type="InterPro" id="IPR018520">
    <property type="entry name" value="UPP_synth-like_CS"/>
</dbReference>
<dbReference type="Gene3D" id="3.40.1180.10">
    <property type="entry name" value="Decaprenyl diphosphate synthase-like"/>
    <property type="match status" value="1"/>
</dbReference>
<dbReference type="GO" id="GO:0005829">
    <property type="term" value="C:cytosol"/>
    <property type="evidence" value="ECO:0007669"/>
    <property type="project" value="TreeGrafter"/>
</dbReference>
<dbReference type="SUPFAM" id="SSF64005">
    <property type="entry name" value="Undecaprenyl diphosphate synthase"/>
    <property type="match status" value="1"/>
</dbReference>
<feature type="binding site" evidence="2">
    <location>
        <position position="47"/>
    </location>
    <ligand>
        <name>substrate</name>
    </ligand>
</feature>
<dbReference type="GO" id="GO:0016094">
    <property type="term" value="P:polyprenol biosynthetic process"/>
    <property type="evidence" value="ECO:0007669"/>
    <property type="project" value="TreeGrafter"/>
</dbReference>
<dbReference type="GO" id="GO:0008834">
    <property type="term" value="F:ditrans,polycis-undecaprenyl-diphosphate synthase [(2E,6E)-farnesyl-diphosphate specific] activity"/>
    <property type="evidence" value="ECO:0007669"/>
    <property type="project" value="TreeGrafter"/>
</dbReference>
<dbReference type="STRING" id="477974.Daud_0610"/>
<name>B1I2K4_DESAP</name>
<dbReference type="PANTHER" id="PTHR10291">
    <property type="entry name" value="DEHYDRODOLICHYL DIPHOSPHATE SYNTHASE FAMILY MEMBER"/>
    <property type="match status" value="1"/>
</dbReference>
<dbReference type="EMBL" id="CP000860">
    <property type="protein sequence ID" value="ACA59144.1"/>
    <property type="molecule type" value="Genomic_DNA"/>
</dbReference>
<comment type="cofactor">
    <cofactor evidence="2">
        <name>Mg(2+)</name>
        <dbReference type="ChEBI" id="CHEBI:18420"/>
    </cofactor>
    <text evidence="2">Binds 2 magnesium ions per subunit.</text>
</comment>
<evidence type="ECO:0000256" key="2">
    <source>
        <dbReference type="HAMAP-Rule" id="MF_01139"/>
    </source>
</evidence>
<protein>
    <recommendedName>
        <fullName evidence="2">Isoprenyl transferase</fullName>
        <ecNumber evidence="2">2.5.1.-</ecNumber>
    </recommendedName>
</protein>
<evidence type="ECO:0000313" key="3">
    <source>
        <dbReference type="EMBL" id="ACA59144.1"/>
    </source>
</evidence>
<dbReference type="Proteomes" id="UP000008544">
    <property type="component" value="Chromosome"/>
</dbReference>
<keyword evidence="1 2" id="KW-0808">Transferase</keyword>
<comment type="function">
    <text evidence="2">Catalyzes the condensation of isopentenyl diphosphate (IPP) with allylic pyrophosphates generating different type of terpenoids.</text>
</comment>
<accession>B1I2K4</accession>
<dbReference type="eggNOG" id="COG0020">
    <property type="taxonomic scope" value="Bacteria"/>
</dbReference>
<sequence length="252" mass="28542">MGRDGSADEKTLVQMLDRERVPAHVAVIMDGNGRWAQKRGLPRAAGHRAGAEALREVVRFSAELGVRFLTAYTFSTENWKRPRAEVDGLMSLLVEYVYKELEEMHSQGVCLRTIGRPEELPPDAREALAEAVARTRDNSRIVVNLALNYGGRRELVDAVRRLGVEIRSGRLNPGDIDEETVQSALYTAGIPDPDLLIRPAGEFRISNFMLWQLAYTEFWVTPVLWPDFGRIHLAQALLEFQRRDRRYGGLNI</sequence>
<evidence type="ECO:0000313" key="4">
    <source>
        <dbReference type="Proteomes" id="UP000008544"/>
    </source>
</evidence>
<dbReference type="PANTHER" id="PTHR10291:SF0">
    <property type="entry name" value="DEHYDRODOLICHYL DIPHOSPHATE SYNTHASE 2"/>
    <property type="match status" value="1"/>
</dbReference>
<dbReference type="NCBIfam" id="NF011405">
    <property type="entry name" value="PRK14830.1"/>
    <property type="match status" value="1"/>
</dbReference>
<evidence type="ECO:0000256" key="1">
    <source>
        <dbReference type="ARBA" id="ARBA00022679"/>
    </source>
</evidence>
<dbReference type="GO" id="GO:0030145">
    <property type="term" value="F:manganese ion binding"/>
    <property type="evidence" value="ECO:0007669"/>
    <property type="project" value="TreeGrafter"/>
</dbReference>
<reference evidence="3 4" key="2">
    <citation type="journal article" date="2008" name="Science">
        <title>Environmental genomics reveals a single-species ecosystem deep within Earth.</title>
        <authorList>
            <person name="Chivian D."/>
            <person name="Brodie E.L."/>
            <person name="Alm E.J."/>
            <person name="Culley D.E."/>
            <person name="Dehal P.S."/>
            <person name="Desantis T.Z."/>
            <person name="Gihring T.M."/>
            <person name="Lapidus A."/>
            <person name="Lin L.H."/>
            <person name="Lowry S.R."/>
            <person name="Moser D.P."/>
            <person name="Richardson P.M."/>
            <person name="Southam G."/>
            <person name="Wanger G."/>
            <person name="Pratt L.M."/>
            <person name="Andersen G.L."/>
            <person name="Hazen T.C."/>
            <person name="Brockman F.J."/>
            <person name="Arkin A.P."/>
            <person name="Onstott T.C."/>
        </authorList>
    </citation>
    <scope>NUCLEOTIDE SEQUENCE [LARGE SCALE GENOMIC DNA]</scope>
    <source>
        <strain evidence="3 4">MP104C</strain>
    </source>
</reference>
<feature type="binding site" evidence="2">
    <location>
        <position position="198"/>
    </location>
    <ligand>
        <name>substrate</name>
    </ligand>
</feature>
<dbReference type="Pfam" id="PF01255">
    <property type="entry name" value="Prenyltransf"/>
    <property type="match status" value="1"/>
</dbReference>